<keyword evidence="5" id="KW-0067">ATP-binding</keyword>
<dbReference type="SUPFAM" id="SSF56112">
    <property type="entry name" value="Protein kinase-like (PK-like)"/>
    <property type="match status" value="1"/>
</dbReference>
<keyword evidence="2" id="KW-0808">Transferase</keyword>
<proteinExistence type="predicted"/>
<dbReference type="GO" id="GO:0004691">
    <property type="term" value="F:cAMP-dependent protein kinase activity"/>
    <property type="evidence" value="ECO:0007669"/>
    <property type="project" value="TreeGrafter"/>
</dbReference>
<dbReference type="Proteomes" id="UP000663882">
    <property type="component" value="Unassembled WGS sequence"/>
</dbReference>
<dbReference type="OrthoDB" id="63267at2759"/>
<evidence type="ECO:0000313" key="8">
    <source>
        <dbReference type="EMBL" id="CAF3741767.1"/>
    </source>
</evidence>
<organism evidence="8 10">
    <name type="scientific">Rotaria sordida</name>
    <dbReference type="NCBI Taxonomy" id="392033"/>
    <lineage>
        <taxon>Eukaryota</taxon>
        <taxon>Metazoa</taxon>
        <taxon>Spiralia</taxon>
        <taxon>Gnathifera</taxon>
        <taxon>Rotifera</taxon>
        <taxon>Eurotatoria</taxon>
        <taxon>Bdelloidea</taxon>
        <taxon>Philodinida</taxon>
        <taxon>Philodinidae</taxon>
        <taxon>Rotaria</taxon>
    </lineage>
</organism>
<evidence type="ECO:0000256" key="5">
    <source>
        <dbReference type="ARBA" id="ARBA00022840"/>
    </source>
</evidence>
<keyword evidence="3" id="KW-0547">Nucleotide-binding</keyword>
<dbReference type="GO" id="GO:0005952">
    <property type="term" value="C:cAMP-dependent protein kinase complex"/>
    <property type="evidence" value="ECO:0007669"/>
    <property type="project" value="TreeGrafter"/>
</dbReference>
<keyword evidence="4" id="KW-0418">Kinase</keyword>
<dbReference type="PANTHER" id="PTHR24353:SF153">
    <property type="entry name" value="CAMP-DEPENDENT PROTEIN KINASE CATALYTIC SUBUNIT 1"/>
    <property type="match status" value="1"/>
</dbReference>
<dbReference type="EMBL" id="CAJNOT010003235">
    <property type="protein sequence ID" value="CAF1372272.1"/>
    <property type="molecule type" value="Genomic_DNA"/>
</dbReference>
<dbReference type="InterPro" id="IPR011009">
    <property type="entry name" value="Kinase-like_dom_sf"/>
</dbReference>
<keyword evidence="1" id="KW-0723">Serine/threonine-protein kinase</keyword>
<evidence type="ECO:0000313" key="7">
    <source>
        <dbReference type="EMBL" id="CAF1372272.1"/>
    </source>
</evidence>
<evidence type="ECO:0000256" key="4">
    <source>
        <dbReference type="ARBA" id="ARBA00022777"/>
    </source>
</evidence>
<dbReference type="GO" id="GO:0005634">
    <property type="term" value="C:nucleus"/>
    <property type="evidence" value="ECO:0007669"/>
    <property type="project" value="TreeGrafter"/>
</dbReference>
<reference evidence="8" key="1">
    <citation type="submission" date="2021-02" db="EMBL/GenBank/DDBJ databases">
        <authorList>
            <person name="Nowell W R."/>
        </authorList>
    </citation>
    <scope>NUCLEOTIDE SEQUENCE</scope>
</reference>
<evidence type="ECO:0000256" key="2">
    <source>
        <dbReference type="ARBA" id="ARBA00022679"/>
    </source>
</evidence>
<dbReference type="GO" id="GO:0005524">
    <property type="term" value="F:ATP binding"/>
    <property type="evidence" value="ECO:0007669"/>
    <property type="project" value="UniProtKB-KW"/>
</dbReference>
<dbReference type="Proteomes" id="UP000663864">
    <property type="component" value="Unassembled WGS sequence"/>
</dbReference>
<evidence type="ECO:0000313" key="9">
    <source>
        <dbReference type="EMBL" id="CAF3962877.1"/>
    </source>
</evidence>
<protein>
    <submittedName>
        <fullName evidence="8">Uncharacterized protein</fullName>
    </submittedName>
</protein>
<sequence length="67" mass="7819">MSAGYTSFFVDQPIQIYEKIVRYSSHFSGNLKDLVCNLLQVDLTKRYGNLKNDVDDIKTHKWFSNTD</sequence>
<comment type="caution">
    <text evidence="8">The sequence shown here is derived from an EMBL/GenBank/DDBJ whole genome shotgun (WGS) entry which is preliminary data.</text>
</comment>
<dbReference type="Gene3D" id="1.10.510.10">
    <property type="entry name" value="Transferase(Phosphotransferase) domain 1"/>
    <property type="match status" value="1"/>
</dbReference>
<evidence type="ECO:0000256" key="1">
    <source>
        <dbReference type="ARBA" id="ARBA00022527"/>
    </source>
</evidence>
<accession>A0A818XNQ6</accession>
<dbReference type="Proteomes" id="UP000663823">
    <property type="component" value="Unassembled WGS sequence"/>
</dbReference>
<dbReference type="GO" id="GO:0005829">
    <property type="term" value="C:cytosol"/>
    <property type="evidence" value="ECO:0007669"/>
    <property type="project" value="TreeGrafter"/>
</dbReference>
<evidence type="ECO:0000313" key="6">
    <source>
        <dbReference type="EMBL" id="CAF1183112.1"/>
    </source>
</evidence>
<gene>
    <name evidence="9" type="ORF">JBS370_LOCUS24191</name>
    <name evidence="8" type="ORF">OTI717_LOCUS15061</name>
    <name evidence="6" type="ORF">RFH988_LOCUS23621</name>
    <name evidence="7" type="ORF">ZHD862_LOCUS31662</name>
</gene>
<evidence type="ECO:0000313" key="10">
    <source>
        <dbReference type="Proteomes" id="UP000663823"/>
    </source>
</evidence>
<dbReference type="EMBL" id="CAJNOO010001652">
    <property type="protein sequence ID" value="CAF1183112.1"/>
    <property type="molecule type" value="Genomic_DNA"/>
</dbReference>
<dbReference type="EMBL" id="CAJOAX010001739">
    <property type="protein sequence ID" value="CAF3741767.1"/>
    <property type="molecule type" value="Genomic_DNA"/>
</dbReference>
<dbReference type="AlphaFoldDB" id="A0A818XNQ6"/>
<dbReference type="PANTHER" id="PTHR24353">
    <property type="entry name" value="CYCLIC NUCLEOTIDE-DEPENDENT PROTEIN KINASE"/>
    <property type="match status" value="1"/>
</dbReference>
<dbReference type="Proteomes" id="UP000663836">
    <property type="component" value="Unassembled WGS sequence"/>
</dbReference>
<evidence type="ECO:0000256" key="3">
    <source>
        <dbReference type="ARBA" id="ARBA00022741"/>
    </source>
</evidence>
<name>A0A818XNQ6_9BILA</name>
<dbReference type="EMBL" id="CAJOBD010003718">
    <property type="protein sequence ID" value="CAF3962877.1"/>
    <property type="molecule type" value="Genomic_DNA"/>
</dbReference>